<organism evidence="5 6">
    <name type="scientific">Paenibacillus artemisiicola</name>
    <dbReference type="NCBI Taxonomy" id="1172618"/>
    <lineage>
        <taxon>Bacteria</taxon>
        <taxon>Bacillati</taxon>
        <taxon>Bacillota</taxon>
        <taxon>Bacilli</taxon>
        <taxon>Bacillales</taxon>
        <taxon>Paenibacillaceae</taxon>
        <taxon>Paenibacillus</taxon>
    </lineage>
</organism>
<protein>
    <submittedName>
        <fullName evidence="5">CapA family protein</fullName>
    </submittedName>
</protein>
<feature type="signal peptide" evidence="3">
    <location>
        <begin position="1"/>
        <end position="26"/>
    </location>
</feature>
<dbReference type="SUPFAM" id="SSF56300">
    <property type="entry name" value="Metallo-dependent phosphatases"/>
    <property type="match status" value="1"/>
</dbReference>
<evidence type="ECO:0000259" key="4">
    <source>
        <dbReference type="SMART" id="SM00854"/>
    </source>
</evidence>
<feature type="compositionally biased region" description="Gly residues" evidence="2">
    <location>
        <begin position="91"/>
        <end position="112"/>
    </location>
</feature>
<reference evidence="5 6" key="1">
    <citation type="submission" date="2021-03" db="EMBL/GenBank/DDBJ databases">
        <title>Paenibacillus artemisicola MWE-103 whole genome sequence.</title>
        <authorList>
            <person name="Ham Y.J."/>
        </authorList>
    </citation>
    <scope>NUCLEOTIDE SEQUENCE [LARGE SCALE GENOMIC DNA]</scope>
    <source>
        <strain evidence="5 6">MWE-103</strain>
    </source>
</reference>
<dbReference type="InterPro" id="IPR029052">
    <property type="entry name" value="Metallo-depent_PP-like"/>
</dbReference>
<dbReference type="EMBL" id="JAGGDJ010000017">
    <property type="protein sequence ID" value="MBO7746326.1"/>
    <property type="molecule type" value="Genomic_DNA"/>
</dbReference>
<evidence type="ECO:0000313" key="5">
    <source>
        <dbReference type="EMBL" id="MBO7746326.1"/>
    </source>
</evidence>
<dbReference type="SMART" id="SM00854">
    <property type="entry name" value="PGA_cap"/>
    <property type="match status" value="1"/>
</dbReference>
<feature type="compositionally biased region" description="Low complexity" evidence="2">
    <location>
        <begin position="37"/>
        <end position="53"/>
    </location>
</feature>
<feature type="domain" description="Capsule synthesis protein CapA" evidence="4">
    <location>
        <begin position="128"/>
        <end position="380"/>
    </location>
</feature>
<evidence type="ECO:0000256" key="2">
    <source>
        <dbReference type="SAM" id="MobiDB-lite"/>
    </source>
</evidence>
<dbReference type="Pfam" id="PF09587">
    <property type="entry name" value="PGA_cap"/>
    <property type="match status" value="1"/>
</dbReference>
<gene>
    <name evidence="5" type="ORF">I8J29_19120</name>
</gene>
<dbReference type="PANTHER" id="PTHR33393:SF12">
    <property type="entry name" value="CAPSULE BIOSYNTHESIS PROTEIN CAPA"/>
    <property type="match status" value="1"/>
</dbReference>
<sequence>MNRGAAARFRWPVLALLALLLAGGCATPPKHEPAKPDPAADASKPPAGEPAPDGSGGGADPNPGEPNAGQPGNGQPGGGGAAGNGSADAGQSGGDGAGQSAGEGDGHGGGQPAGEAPPPAGNGIRDATWIAVGDVMMHMPQLPGAYDAKTGRYDFKPFFAPVKPILEQGDWTLANLETPVAGKPLGLSGYPRFNAPPELADALRYAGFTAVTNANNHAMDRGVQGIAMTLAKLQKLGFATKGTARSQAEAVKLTIVKANGIAMGLLAYTYGTNGIPLPADQPYAVSLIDEQAMIRDIGRLKAAGADFVAVALHFGIEYQTTPNDAQKKLARDLVAAGADIIAGSHPHVVQPYEFAEVSQPGGSVRKGLIIYSMGNFISNQRGDTKDYGVIYKVRIHKEHGVTTIGDVKAIPTWVHRTSVKGVGHYEVVPLADVLAAKSLKDLSAADYAALKSTYAQVTKRIDAMRSVPVELQASP</sequence>
<comment type="similarity">
    <text evidence="1">Belongs to the CapA family.</text>
</comment>
<dbReference type="CDD" id="cd07381">
    <property type="entry name" value="MPP_CapA"/>
    <property type="match status" value="1"/>
</dbReference>
<feature type="compositionally biased region" description="Gly residues" evidence="2">
    <location>
        <begin position="71"/>
        <end position="83"/>
    </location>
</feature>
<keyword evidence="3" id="KW-0732">Signal</keyword>
<feature type="region of interest" description="Disordered" evidence="2">
    <location>
        <begin position="26"/>
        <end position="125"/>
    </location>
</feature>
<feature type="chain" id="PRO_5045246197" evidence="3">
    <location>
        <begin position="27"/>
        <end position="475"/>
    </location>
</feature>
<dbReference type="PROSITE" id="PS51257">
    <property type="entry name" value="PROKAR_LIPOPROTEIN"/>
    <property type="match status" value="1"/>
</dbReference>
<dbReference type="PANTHER" id="PTHR33393">
    <property type="entry name" value="POLYGLUTAMINE SYNTHESIS ACCESSORY PROTEIN RV0574C-RELATED"/>
    <property type="match status" value="1"/>
</dbReference>
<evidence type="ECO:0000256" key="3">
    <source>
        <dbReference type="SAM" id="SignalP"/>
    </source>
</evidence>
<dbReference type="InterPro" id="IPR052169">
    <property type="entry name" value="CW_Biosynth-Accessory"/>
</dbReference>
<evidence type="ECO:0000256" key="1">
    <source>
        <dbReference type="ARBA" id="ARBA00005662"/>
    </source>
</evidence>
<dbReference type="Gene3D" id="3.60.21.10">
    <property type="match status" value="1"/>
</dbReference>
<dbReference type="InterPro" id="IPR019079">
    <property type="entry name" value="Capsule_synth_CapA"/>
</dbReference>
<dbReference type="Proteomes" id="UP000670947">
    <property type="component" value="Unassembled WGS sequence"/>
</dbReference>
<accession>A0ABS3WDA5</accession>
<proteinExistence type="inferred from homology"/>
<name>A0ABS3WDA5_9BACL</name>
<comment type="caution">
    <text evidence="5">The sequence shown here is derived from an EMBL/GenBank/DDBJ whole genome shotgun (WGS) entry which is preliminary data.</text>
</comment>
<feature type="compositionally biased region" description="Low complexity" evidence="2">
    <location>
        <begin position="60"/>
        <end position="70"/>
    </location>
</feature>
<dbReference type="RefSeq" id="WP_208849112.1">
    <property type="nucleotide sequence ID" value="NZ_JAGGDJ010000017.1"/>
</dbReference>
<keyword evidence="6" id="KW-1185">Reference proteome</keyword>
<evidence type="ECO:0000313" key="6">
    <source>
        <dbReference type="Proteomes" id="UP000670947"/>
    </source>
</evidence>